<comment type="caution">
    <text evidence="7">The sequence shown here is derived from an EMBL/GenBank/DDBJ whole genome shotgun (WGS) entry which is preliminary data.</text>
</comment>
<dbReference type="InterPro" id="IPR050263">
    <property type="entry name" value="Bact_Fimbrial_Adh_Pro"/>
</dbReference>
<organism evidence="7">
    <name type="scientific">Serratia fonticola</name>
    <dbReference type="NCBI Taxonomy" id="47917"/>
    <lineage>
        <taxon>Bacteria</taxon>
        <taxon>Pseudomonadati</taxon>
        <taxon>Pseudomonadota</taxon>
        <taxon>Gammaproteobacteria</taxon>
        <taxon>Enterobacterales</taxon>
        <taxon>Yersiniaceae</taxon>
        <taxon>Serratia</taxon>
    </lineage>
</organism>
<dbReference type="InterPro" id="IPR036937">
    <property type="entry name" value="Adhesion_dom_fimbrial_sf"/>
</dbReference>
<evidence type="ECO:0000259" key="6">
    <source>
        <dbReference type="Pfam" id="PF00419"/>
    </source>
</evidence>
<protein>
    <submittedName>
        <fullName evidence="7">Type 1 fimbria pilin</fullName>
    </submittedName>
</protein>
<feature type="chain" id="PRO_5022011783" evidence="5">
    <location>
        <begin position="24"/>
        <end position="336"/>
    </location>
</feature>
<evidence type="ECO:0000256" key="1">
    <source>
        <dbReference type="ARBA" id="ARBA00004561"/>
    </source>
</evidence>
<reference evidence="7" key="2">
    <citation type="submission" date="2019-08" db="EMBL/GenBank/DDBJ databases">
        <title>Investigation of anaerobic lignin degradation for improved lignocellulosic biofuels.</title>
        <authorList>
            <person name="Deangelis K.PhD."/>
        </authorList>
    </citation>
    <scope>NUCLEOTIDE SEQUENCE [LARGE SCALE GENOMIC DNA]</scope>
    <source>
        <strain evidence="7">128R</strain>
    </source>
</reference>
<evidence type="ECO:0000256" key="2">
    <source>
        <dbReference type="ARBA" id="ARBA00006671"/>
    </source>
</evidence>
<name>A0A542BHB3_SERFO</name>
<proteinExistence type="inferred from homology"/>
<dbReference type="Pfam" id="PF00419">
    <property type="entry name" value="Fimbrial"/>
    <property type="match status" value="1"/>
</dbReference>
<dbReference type="Gene3D" id="2.60.40.3310">
    <property type="match status" value="1"/>
</dbReference>
<gene>
    <name evidence="7" type="ORF">FHU10_2044</name>
</gene>
<dbReference type="InterPro" id="IPR000259">
    <property type="entry name" value="Adhesion_dom_fimbrial"/>
</dbReference>
<keyword evidence="4" id="KW-0281">Fimbrium</keyword>
<evidence type="ECO:0000256" key="3">
    <source>
        <dbReference type="ARBA" id="ARBA00022729"/>
    </source>
</evidence>
<comment type="subcellular location">
    <subcellularLocation>
        <location evidence="1">Fimbrium</location>
    </subcellularLocation>
</comment>
<accession>A0A542BHB3</accession>
<dbReference type="Gene3D" id="2.60.40.1090">
    <property type="entry name" value="Fimbrial-type adhesion domain"/>
    <property type="match status" value="1"/>
</dbReference>
<feature type="domain" description="Fimbrial-type adhesion" evidence="6">
    <location>
        <begin position="198"/>
        <end position="335"/>
    </location>
</feature>
<comment type="similarity">
    <text evidence="2">Belongs to the fimbrial protein family.</text>
</comment>
<dbReference type="SUPFAM" id="SSF49401">
    <property type="entry name" value="Bacterial adhesins"/>
    <property type="match status" value="1"/>
</dbReference>
<dbReference type="InterPro" id="IPR008966">
    <property type="entry name" value="Adhesion_dom_sf"/>
</dbReference>
<dbReference type="AlphaFoldDB" id="A0A542BHB3"/>
<keyword evidence="3 5" id="KW-0732">Signal</keyword>
<reference evidence="7" key="1">
    <citation type="submission" date="2019-06" db="EMBL/GenBank/DDBJ databases">
        <authorList>
            <person name="Deangelis K."/>
            <person name="Huntemann M."/>
            <person name="Clum A."/>
            <person name="Pillay M."/>
            <person name="Palaniappan K."/>
            <person name="Varghese N."/>
            <person name="Mikhailova N."/>
            <person name="Stamatis D."/>
            <person name="Reddy T."/>
            <person name="Daum C."/>
            <person name="Shapiro N."/>
            <person name="Ivanova N."/>
            <person name="Kyrpides N."/>
            <person name="Woyke T."/>
        </authorList>
    </citation>
    <scope>NUCLEOTIDE SEQUENCE [LARGE SCALE GENOMIC DNA]</scope>
    <source>
        <strain evidence="7">128R</strain>
    </source>
</reference>
<dbReference type="OrthoDB" id="8970968at2"/>
<feature type="signal peptide" evidence="5">
    <location>
        <begin position="1"/>
        <end position="23"/>
    </location>
</feature>
<evidence type="ECO:0000256" key="4">
    <source>
        <dbReference type="ARBA" id="ARBA00023263"/>
    </source>
</evidence>
<evidence type="ECO:0000256" key="5">
    <source>
        <dbReference type="SAM" id="SignalP"/>
    </source>
</evidence>
<dbReference type="PANTHER" id="PTHR33420:SF12">
    <property type="entry name" value="FIMBRIN-LIKE PROTEIN FIMI-RELATED"/>
    <property type="match status" value="1"/>
</dbReference>
<dbReference type="EMBL" id="VISQ01000001">
    <property type="protein sequence ID" value="TVZ69525.1"/>
    <property type="molecule type" value="Genomic_DNA"/>
</dbReference>
<dbReference type="GO" id="GO:0009289">
    <property type="term" value="C:pilus"/>
    <property type="evidence" value="ECO:0007669"/>
    <property type="project" value="UniProtKB-SubCell"/>
</dbReference>
<evidence type="ECO:0000313" key="7">
    <source>
        <dbReference type="EMBL" id="TVZ69525.1"/>
    </source>
</evidence>
<sequence length="336" mass="34926">MSLTMMKTALLLAASLAANVAHSACEFLGELTIGIATITIPDQTIGAGTVSGSELYTYNFPPSLAASNTGVAASDFLLKCTAGESLIWGDSEYEMISGGNGYGYLKTGIDNLYIRAYTAGGSTSSLRFPTASGGEFSRTVSTLNNGNPRWADIGNMRFVLERVGPVTQGGIIPAKILSSWRTSDGSPLLFIRNSAFTVNVQGCSVSTKNVSVPMGTVHRSKFRGVGSTAGHGEGNIALQCDAAVAPTVTFSGAHDPETSAEVLALNNLGDANVASGVGIQMLYKNTPITLDSPIALGKLSGPMAVNIPFSARYYQTASTIKGGDANATAYFTINYE</sequence>
<dbReference type="GO" id="GO:0043709">
    <property type="term" value="P:cell adhesion involved in single-species biofilm formation"/>
    <property type="evidence" value="ECO:0007669"/>
    <property type="project" value="TreeGrafter"/>
</dbReference>
<dbReference type="PANTHER" id="PTHR33420">
    <property type="entry name" value="FIMBRIAL SUBUNIT ELFA-RELATED"/>
    <property type="match status" value="1"/>
</dbReference>